<protein>
    <submittedName>
        <fullName evidence="1">32287_t:CDS:1</fullName>
    </submittedName>
</protein>
<keyword evidence="2" id="KW-1185">Reference proteome</keyword>
<gene>
    <name evidence="1" type="ORF">GMARGA_LOCUS31057</name>
</gene>
<organism evidence="1 2">
    <name type="scientific">Gigaspora margarita</name>
    <dbReference type="NCBI Taxonomy" id="4874"/>
    <lineage>
        <taxon>Eukaryota</taxon>
        <taxon>Fungi</taxon>
        <taxon>Fungi incertae sedis</taxon>
        <taxon>Mucoromycota</taxon>
        <taxon>Glomeromycotina</taxon>
        <taxon>Glomeromycetes</taxon>
        <taxon>Diversisporales</taxon>
        <taxon>Gigasporaceae</taxon>
        <taxon>Gigaspora</taxon>
    </lineage>
</organism>
<comment type="caution">
    <text evidence="1">The sequence shown here is derived from an EMBL/GenBank/DDBJ whole genome shotgun (WGS) entry which is preliminary data.</text>
</comment>
<dbReference type="Gene3D" id="3.40.960.10">
    <property type="entry name" value="VSR Endonuclease"/>
    <property type="match status" value="1"/>
</dbReference>
<proteinExistence type="predicted"/>
<reference evidence="1 2" key="1">
    <citation type="submission" date="2021-06" db="EMBL/GenBank/DDBJ databases">
        <authorList>
            <person name="Kallberg Y."/>
            <person name="Tangrot J."/>
            <person name="Rosling A."/>
        </authorList>
    </citation>
    <scope>NUCLEOTIDE SEQUENCE [LARGE SCALE GENOMIC DNA]</scope>
    <source>
        <strain evidence="1 2">120-4 pot B 10/14</strain>
    </source>
</reference>
<dbReference type="Proteomes" id="UP000789901">
    <property type="component" value="Unassembled WGS sequence"/>
</dbReference>
<feature type="non-terminal residue" evidence="1">
    <location>
        <position position="1"/>
    </location>
</feature>
<accession>A0ABN7WHC9</accession>
<sequence>LKLMDEITELKKDNIKIKTENAKLKWSIDELKKELESKKNCKFQEKCILVAQILLNKEPIIEYYSSFLNGLELDAFFQKHQIALEVQGAQHRLYNTSWYKDVKKLKDIVNRDRLKRCICQDNRIFLLEVWYDEKPEIVISERIQKIKDFVNQTSKFFNL</sequence>
<evidence type="ECO:0000313" key="2">
    <source>
        <dbReference type="Proteomes" id="UP000789901"/>
    </source>
</evidence>
<name>A0ABN7WHC9_GIGMA</name>
<dbReference type="EMBL" id="CAJVQB010045374">
    <property type="protein sequence ID" value="CAG8832441.1"/>
    <property type="molecule type" value="Genomic_DNA"/>
</dbReference>
<evidence type="ECO:0000313" key="1">
    <source>
        <dbReference type="EMBL" id="CAG8832441.1"/>
    </source>
</evidence>